<proteinExistence type="predicted"/>
<keyword evidence="1" id="KW-0597">Phosphoprotein</keyword>
<dbReference type="KEGG" id="parq:DSM112329_00697"/>
<dbReference type="PANTHER" id="PTHR23308">
    <property type="entry name" value="NUCLEAR INHIBITOR OF PROTEIN PHOSPHATASE-1"/>
    <property type="match status" value="1"/>
</dbReference>
<dbReference type="CDD" id="cd00060">
    <property type="entry name" value="FHA"/>
    <property type="match status" value="1"/>
</dbReference>
<dbReference type="RefSeq" id="WP_354700423.1">
    <property type="nucleotide sequence ID" value="NZ_CP114014.1"/>
</dbReference>
<dbReference type="SMART" id="SM00421">
    <property type="entry name" value="HTH_LUXR"/>
    <property type="match status" value="1"/>
</dbReference>
<dbReference type="PROSITE" id="PS50006">
    <property type="entry name" value="FHA_DOMAIN"/>
    <property type="match status" value="1"/>
</dbReference>
<dbReference type="Gene3D" id="2.60.200.20">
    <property type="match status" value="1"/>
</dbReference>
<evidence type="ECO:0000256" key="1">
    <source>
        <dbReference type="ARBA" id="ARBA00022553"/>
    </source>
</evidence>
<dbReference type="SMART" id="SM00240">
    <property type="entry name" value="FHA"/>
    <property type="match status" value="1"/>
</dbReference>
<dbReference type="AlphaFoldDB" id="A0AAU7AQF9"/>
<dbReference type="Gene3D" id="1.10.10.10">
    <property type="entry name" value="Winged helix-like DNA-binding domain superfamily/Winged helix DNA-binding domain"/>
    <property type="match status" value="1"/>
</dbReference>
<dbReference type="SUPFAM" id="SSF46894">
    <property type="entry name" value="C-terminal effector domain of the bipartite response regulators"/>
    <property type="match status" value="1"/>
</dbReference>
<dbReference type="InterPro" id="IPR036388">
    <property type="entry name" value="WH-like_DNA-bd_sf"/>
</dbReference>
<gene>
    <name evidence="3" type="ORF">DSM112329_00697</name>
</gene>
<dbReference type="InterPro" id="IPR008984">
    <property type="entry name" value="SMAD_FHA_dom_sf"/>
</dbReference>
<dbReference type="InterPro" id="IPR000792">
    <property type="entry name" value="Tscrpt_reg_LuxR_C"/>
</dbReference>
<dbReference type="Pfam" id="PF00196">
    <property type="entry name" value="GerE"/>
    <property type="match status" value="1"/>
</dbReference>
<dbReference type="SUPFAM" id="SSF49879">
    <property type="entry name" value="SMAD/FHA domain"/>
    <property type="match status" value="1"/>
</dbReference>
<feature type="domain" description="FHA" evidence="2">
    <location>
        <begin position="47"/>
        <end position="98"/>
    </location>
</feature>
<dbReference type="InterPro" id="IPR000253">
    <property type="entry name" value="FHA_dom"/>
</dbReference>
<dbReference type="InterPro" id="IPR050923">
    <property type="entry name" value="Cell_Proc_Reg/RNA_Proc"/>
</dbReference>
<organism evidence="3">
    <name type="scientific">Paraconexibacter sp. AEG42_29</name>
    <dbReference type="NCBI Taxonomy" id="2997339"/>
    <lineage>
        <taxon>Bacteria</taxon>
        <taxon>Bacillati</taxon>
        <taxon>Actinomycetota</taxon>
        <taxon>Thermoleophilia</taxon>
        <taxon>Solirubrobacterales</taxon>
        <taxon>Paraconexibacteraceae</taxon>
        <taxon>Paraconexibacter</taxon>
    </lineage>
</organism>
<accession>A0AAU7AQF9</accession>
<protein>
    <recommendedName>
        <fullName evidence="2">FHA domain-containing protein</fullName>
    </recommendedName>
</protein>
<dbReference type="EMBL" id="CP114014">
    <property type="protein sequence ID" value="XAY03874.1"/>
    <property type="molecule type" value="Genomic_DNA"/>
</dbReference>
<evidence type="ECO:0000313" key="3">
    <source>
        <dbReference type="EMBL" id="XAY03874.1"/>
    </source>
</evidence>
<dbReference type="Pfam" id="PF00498">
    <property type="entry name" value="FHA"/>
    <property type="match status" value="1"/>
</dbReference>
<name>A0AAU7AQF9_9ACTN</name>
<reference evidence="3" key="1">
    <citation type="submission" date="2022-12" db="EMBL/GenBank/DDBJ databases">
        <title>Paraconexibacter alkalitolerans sp. nov. and Baekduia alba sp. nov., isolated from soil and emended description of the genera Paraconexibacter (Chun et al., 2020) and Baekduia (An et al., 2020).</title>
        <authorList>
            <person name="Vieira S."/>
            <person name="Huber K.J."/>
            <person name="Geppert A."/>
            <person name="Wolf J."/>
            <person name="Neumann-Schaal M."/>
            <person name="Muesken M."/>
            <person name="Overmann J."/>
        </authorList>
    </citation>
    <scope>NUCLEOTIDE SEQUENCE</scope>
    <source>
        <strain evidence="3">AEG42_29</strain>
    </source>
</reference>
<dbReference type="GO" id="GO:0006355">
    <property type="term" value="P:regulation of DNA-templated transcription"/>
    <property type="evidence" value="ECO:0007669"/>
    <property type="project" value="InterPro"/>
</dbReference>
<sequence length="227" mass="24027">MWLGPYVLSAPELQQVLAVDRDLAAYLLLRDGASSLRLLPLDPARGAIIGRAPECDAALDWDPEVSRAHARLECHGGVWSLVDDGLSRNGTFLNDTRVHGRSPLHAGDVVRVGRTVLVFRLPVAEDAAGVTVTAKDATAVASLTPAEGRVLRALCRPLLTAGGDTAMPASNADIAAELVLSVAGVKTHLRALFDKLGVDDLAQNRKRAELARRAIATGLVTPRDLLG</sequence>
<dbReference type="GO" id="GO:0003677">
    <property type="term" value="F:DNA binding"/>
    <property type="evidence" value="ECO:0007669"/>
    <property type="project" value="InterPro"/>
</dbReference>
<dbReference type="InterPro" id="IPR016032">
    <property type="entry name" value="Sig_transdc_resp-reg_C-effctor"/>
</dbReference>
<evidence type="ECO:0000259" key="2">
    <source>
        <dbReference type="PROSITE" id="PS50006"/>
    </source>
</evidence>